<dbReference type="EMBL" id="QXFZ01001115">
    <property type="protein sequence ID" value="KAE9096652.1"/>
    <property type="molecule type" value="Genomic_DNA"/>
</dbReference>
<proteinExistence type="predicted"/>
<name>A0A6A3LD68_9STRA</name>
<dbReference type="EMBL" id="QXGE01001240">
    <property type="protein sequence ID" value="KAE9295547.1"/>
    <property type="molecule type" value="Genomic_DNA"/>
</dbReference>
<dbReference type="Proteomes" id="UP000488956">
    <property type="component" value="Unassembled WGS sequence"/>
</dbReference>
<dbReference type="EMBL" id="QXGA01001189">
    <property type="protein sequence ID" value="KAE9126303.1"/>
    <property type="molecule type" value="Genomic_DNA"/>
</dbReference>
<sequence length="79" mass="8740">MVTATVSSKIAAGSGDTRLAPTLAKNLTKKYHTEVIILENNAFFYRVVGAPRTFSYADSTNYTNYTNKRVALALRYQSS</sequence>
<dbReference type="EMBL" id="QXGC01003113">
    <property type="protein sequence ID" value="KAE9178526.1"/>
    <property type="molecule type" value="Genomic_DNA"/>
</dbReference>
<dbReference type="Proteomes" id="UP000440732">
    <property type="component" value="Unassembled WGS sequence"/>
</dbReference>
<evidence type="ECO:0000313" key="2">
    <source>
        <dbReference type="EMBL" id="KAE9014044.1"/>
    </source>
</evidence>
<evidence type="ECO:0000313" key="4">
    <source>
        <dbReference type="EMBL" id="KAE9096652.1"/>
    </source>
</evidence>
<reference evidence="17 18" key="1">
    <citation type="submission" date="2018-09" db="EMBL/GenBank/DDBJ databases">
        <title>Genomic investigation of the strawberry pathogen Phytophthora fragariae indicates pathogenicity is determined by transcriptional variation in three key races.</title>
        <authorList>
            <person name="Adams T.M."/>
            <person name="Armitage A.D."/>
            <person name="Sobczyk M.K."/>
            <person name="Bates H.J."/>
            <person name="Dunwell J.M."/>
            <person name="Nellist C.F."/>
            <person name="Harrison R.J."/>
        </authorList>
    </citation>
    <scope>NUCLEOTIDE SEQUENCE [LARGE SCALE GENOMIC DNA]</scope>
    <source>
        <strain evidence="10 13">A4</strain>
        <strain evidence="8 14">BC-1</strain>
        <strain evidence="6 18">BC-23</strain>
        <strain evidence="7 12">NOV-27</strain>
        <strain evidence="5 15">NOV-5</strain>
        <strain evidence="4 16">NOV-71</strain>
        <strain evidence="9 19">NOV-77</strain>
        <strain evidence="1 11">NOV-9</strain>
        <strain evidence="3 20">ONT-3</strain>
        <strain evidence="2 17">SCRP245</strain>
    </source>
</reference>
<evidence type="ECO:0000313" key="1">
    <source>
        <dbReference type="EMBL" id="KAE8930902.1"/>
    </source>
</evidence>
<dbReference type="EMBL" id="QXFY01003034">
    <property type="protein sequence ID" value="KAE9289380.1"/>
    <property type="molecule type" value="Genomic_DNA"/>
</dbReference>
<evidence type="ECO:0000313" key="20">
    <source>
        <dbReference type="Proteomes" id="UP000488956"/>
    </source>
</evidence>
<dbReference type="Proteomes" id="UP000441208">
    <property type="component" value="Unassembled WGS sequence"/>
</dbReference>
<evidence type="ECO:0000313" key="8">
    <source>
        <dbReference type="EMBL" id="KAE9211153.1"/>
    </source>
</evidence>
<keyword evidence="12" id="KW-1185">Reference proteome</keyword>
<evidence type="ECO:0000313" key="16">
    <source>
        <dbReference type="Proteomes" id="UP000441208"/>
    </source>
</evidence>
<evidence type="ECO:0000313" key="18">
    <source>
        <dbReference type="Proteomes" id="UP000476176"/>
    </source>
</evidence>
<evidence type="ECO:0000313" key="5">
    <source>
        <dbReference type="EMBL" id="KAE9126303.1"/>
    </source>
</evidence>
<dbReference type="Proteomes" id="UP000433483">
    <property type="component" value="Unassembled WGS sequence"/>
</dbReference>
<evidence type="ECO:0000313" key="11">
    <source>
        <dbReference type="Proteomes" id="UP000429523"/>
    </source>
</evidence>
<dbReference type="EMBL" id="QXFW01000382">
    <property type="protein sequence ID" value="KAE9014044.1"/>
    <property type="molecule type" value="Genomic_DNA"/>
</dbReference>
<evidence type="ECO:0000313" key="9">
    <source>
        <dbReference type="EMBL" id="KAE9289380.1"/>
    </source>
</evidence>
<dbReference type="AlphaFoldDB" id="A0A6A3LD68"/>
<evidence type="ECO:0000313" key="13">
    <source>
        <dbReference type="Proteomes" id="UP000437068"/>
    </source>
</evidence>
<dbReference type="Proteomes" id="UP000476176">
    <property type="component" value="Unassembled WGS sequence"/>
</dbReference>
<evidence type="ECO:0000313" key="3">
    <source>
        <dbReference type="EMBL" id="KAE9096322.1"/>
    </source>
</evidence>
<evidence type="ECO:0000313" key="7">
    <source>
        <dbReference type="EMBL" id="KAE9194982.1"/>
    </source>
</evidence>
<evidence type="ECO:0000313" key="17">
    <source>
        <dbReference type="Proteomes" id="UP000460718"/>
    </source>
</evidence>
<gene>
    <name evidence="10" type="ORF">PF001_g17283</name>
    <name evidence="8" type="ORF">PF002_g18626</name>
    <name evidence="6" type="ORF">PF004_g25456</name>
    <name evidence="7" type="ORF">PF005_g17472</name>
    <name evidence="5" type="ORF">PF006_g16763</name>
    <name evidence="4" type="ORF">PF007_g16923</name>
    <name evidence="9" type="ORF">PF008_g25900</name>
    <name evidence="1" type="ORF">PF009_g19027</name>
    <name evidence="3" type="ORF">PF010_g16387</name>
    <name evidence="2" type="ORF">PF011_g8228</name>
</gene>
<organism evidence="2 17">
    <name type="scientific">Phytophthora fragariae</name>
    <dbReference type="NCBI Taxonomy" id="53985"/>
    <lineage>
        <taxon>Eukaryota</taxon>
        <taxon>Sar</taxon>
        <taxon>Stramenopiles</taxon>
        <taxon>Oomycota</taxon>
        <taxon>Peronosporomycetes</taxon>
        <taxon>Peronosporales</taxon>
        <taxon>Peronosporaceae</taxon>
        <taxon>Phytophthora</taxon>
    </lineage>
</organism>
<dbReference type="EMBL" id="QXGF01001315">
    <property type="protein sequence ID" value="KAE8930902.1"/>
    <property type="molecule type" value="Genomic_DNA"/>
</dbReference>
<evidence type="ECO:0000313" key="12">
    <source>
        <dbReference type="Proteomes" id="UP000433483"/>
    </source>
</evidence>
<dbReference type="Proteomes" id="UP000460718">
    <property type="component" value="Unassembled WGS sequence"/>
</dbReference>
<dbReference type="Proteomes" id="UP000440367">
    <property type="component" value="Unassembled WGS sequence"/>
</dbReference>
<dbReference type="Proteomes" id="UP000437068">
    <property type="component" value="Unassembled WGS sequence"/>
</dbReference>
<evidence type="ECO:0000313" key="6">
    <source>
        <dbReference type="EMBL" id="KAE9178526.1"/>
    </source>
</evidence>
<evidence type="ECO:0000313" key="15">
    <source>
        <dbReference type="Proteomes" id="UP000440732"/>
    </source>
</evidence>
<dbReference type="EMBL" id="QXGD01001234">
    <property type="protein sequence ID" value="KAE9211153.1"/>
    <property type="molecule type" value="Genomic_DNA"/>
</dbReference>
<evidence type="ECO:0000313" key="14">
    <source>
        <dbReference type="Proteomes" id="UP000440367"/>
    </source>
</evidence>
<dbReference type="EMBL" id="QXFX01001119">
    <property type="protein sequence ID" value="KAE9096322.1"/>
    <property type="molecule type" value="Genomic_DNA"/>
</dbReference>
<evidence type="ECO:0000313" key="19">
    <source>
        <dbReference type="Proteomes" id="UP000486351"/>
    </source>
</evidence>
<dbReference type="Proteomes" id="UP000429523">
    <property type="component" value="Unassembled WGS sequence"/>
</dbReference>
<dbReference type="EMBL" id="QXGB01001207">
    <property type="protein sequence ID" value="KAE9194982.1"/>
    <property type="molecule type" value="Genomic_DNA"/>
</dbReference>
<accession>A0A6A3LD68</accession>
<dbReference type="Proteomes" id="UP000486351">
    <property type="component" value="Unassembled WGS sequence"/>
</dbReference>
<evidence type="ECO:0000313" key="10">
    <source>
        <dbReference type="EMBL" id="KAE9295547.1"/>
    </source>
</evidence>
<protein>
    <submittedName>
        <fullName evidence="2">Uncharacterized protein</fullName>
    </submittedName>
</protein>
<comment type="caution">
    <text evidence="2">The sequence shown here is derived from an EMBL/GenBank/DDBJ whole genome shotgun (WGS) entry which is preliminary data.</text>
</comment>
<dbReference type="OrthoDB" id="202203at2759"/>